<dbReference type="RefSeq" id="WP_113353893.1">
    <property type="nucleotide sequence ID" value="NZ_BLAI01000007.1"/>
</dbReference>
<reference evidence="1 2" key="1">
    <citation type="journal article" date="2020" name="Genome Biol. Evol.">
        <title>Rhizobium dioscoreae sp. nov., a plant growth-promoting bacterium isolated from yam (Dioscorea species).</title>
        <authorList>
            <person name="Ouyabe M."/>
            <person name="Tanaka N."/>
            <person name="Shiwa Y."/>
            <person name="Fujita N."/>
            <person name="Kikuno H."/>
            <person name="Babil P."/>
            <person name="Shiwachi H."/>
        </authorList>
    </citation>
    <scope>NUCLEOTIDE SEQUENCE [LARGE SCALE GENOMIC DNA]</scope>
    <source>
        <strain evidence="1 2">S-93</strain>
    </source>
</reference>
<sequence length="177" mass="19504">MDMRGSKVLFAFLLGGMLAACTTTGDRPEQQFAKKAADPTAIEPAVAAFRDICFASSAPYTQARAAAARYGVKSFQTKQGSSLISGKYTYFEGATDDRSLIVIINPDGLCDTKYRRHPGMADDETIERQFADVIKTKYPDAFKIGDRGREYHVSINGKRTSFGFSLNHDGYIQFMSP</sequence>
<proteinExistence type="predicted"/>
<name>A0ABQ0Z411_9HYPH</name>
<protein>
    <recommendedName>
        <fullName evidence="3">Lipoprotein</fullName>
    </recommendedName>
</protein>
<keyword evidence="2" id="KW-1185">Reference proteome</keyword>
<gene>
    <name evidence="1" type="ORF">RsS93_28800</name>
</gene>
<accession>A0ABQ0Z411</accession>
<comment type="caution">
    <text evidence="1">The sequence shown here is derived from an EMBL/GenBank/DDBJ whole genome shotgun (WGS) entry which is preliminary data.</text>
</comment>
<dbReference type="Proteomes" id="UP000390335">
    <property type="component" value="Unassembled WGS sequence"/>
</dbReference>
<dbReference type="EMBL" id="BLAJ01000003">
    <property type="protein sequence ID" value="GES50266.1"/>
    <property type="molecule type" value="Genomic_DNA"/>
</dbReference>
<evidence type="ECO:0000313" key="2">
    <source>
        <dbReference type="Proteomes" id="UP000390335"/>
    </source>
</evidence>
<organism evidence="1 2">
    <name type="scientific">Rhizobium dioscoreae</name>
    <dbReference type="NCBI Taxonomy" id="2653122"/>
    <lineage>
        <taxon>Bacteria</taxon>
        <taxon>Pseudomonadati</taxon>
        <taxon>Pseudomonadota</taxon>
        <taxon>Alphaproteobacteria</taxon>
        <taxon>Hyphomicrobiales</taxon>
        <taxon>Rhizobiaceae</taxon>
        <taxon>Rhizobium/Agrobacterium group</taxon>
        <taxon>Rhizobium</taxon>
    </lineage>
</organism>
<dbReference type="PROSITE" id="PS51257">
    <property type="entry name" value="PROKAR_LIPOPROTEIN"/>
    <property type="match status" value="1"/>
</dbReference>
<evidence type="ECO:0008006" key="3">
    <source>
        <dbReference type="Google" id="ProtNLM"/>
    </source>
</evidence>
<evidence type="ECO:0000313" key="1">
    <source>
        <dbReference type="EMBL" id="GES50266.1"/>
    </source>
</evidence>